<keyword evidence="3" id="KW-0378">Hydrolase</keyword>
<evidence type="ECO:0000256" key="11">
    <source>
        <dbReference type="ARBA" id="ARBA00049015"/>
    </source>
</evidence>
<feature type="binding site" evidence="12">
    <location>
        <position position="132"/>
    </location>
    <ligand>
        <name>Mg(2+)</name>
        <dbReference type="ChEBI" id="CHEBI:18420"/>
        <label>1</label>
    </ligand>
</feature>
<evidence type="ECO:0000256" key="8">
    <source>
        <dbReference type="ARBA" id="ARBA00042850"/>
    </source>
</evidence>
<evidence type="ECO:0000256" key="9">
    <source>
        <dbReference type="ARBA" id="ARBA00043187"/>
    </source>
</evidence>
<dbReference type="Gene3D" id="1.10.4080.10">
    <property type="entry name" value="ADP-ribosylation/Crystallin J1"/>
    <property type="match status" value="1"/>
</dbReference>
<keyword evidence="12" id="KW-0460">Magnesium</keyword>
<dbReference type="InterPro" id="IPR005502">
    <property type="entry name" value="Ribosyl_crysJ1"/>
</dbReference>
<evidence type="ECO:0000256" key="12">
    <source>
        <dbReference type="PIRSR" id="PIRSR605502-1"/>
    </source>
</evidence>
<evidence type="ECO:0000256" key="2">
    <source>
        <dbReference type="ARBA" id="ARBA00012255"/>
    </source>
</evidence>
<accession>X6MWH2</accession>
<dbReference type="GO" id="GO:0004649">
    <property type="term" value="F:poly(ADP-ribose) glycohydrolase activity"/>
    <property type="evidence" value="ECO:0007669"/>
    <property type="project" value="UniProtKB-EC"/>
</dbReference>
<comment type="cofactor">
    <cofactor evidence="12">
        <name>Mg(2+)</name>
        <dbReference type="ChEBI" id="CHEBI:18420"/>
    </cofactor>
    <text evidence="12">Binds 2 magnesium ions per subunit.</text>
</comment>
<organism evidence="13 14">
    <name type="scientific">Reticulomyxa filosa</name>
    <dbReference type="NCBI Taxonomy" id="46433"/>
    <lineage>
        <taxon>Eukaryota</taxon>
        <taxon>Sar</taxon>
        <taxon>Rhizaria</taxon>
        <taxon>Retaria</taxon>
        <taxon>Foraminifera</taxon>
        <taxon>Monothalamids</taxon>
        <taxon>Reticulomyxidae</taxon>
        <taxon>Reticulomyxa</taxon>
    </lineage>
</organism>
<keyword evidence="14" id="KW-1185">Reference proteome</keyword>
<dbReference type="Proteomes" id="UP000023152">
    <property type="component" value="Unassembled WGS sequence"/>
</dbReference>
<dbReference type="InterPro" id="IPR036705">
    <property type="entry name" value="Ribosyl_crysJ1_sf"/>
</dbReference>
<dbReference type="GO" id="GO:0046872">
    <property type="term" value="F:metal ion binding"/>
    <property type="evidence" value="ECO:0007669"/>
    <property type="project" value="UniProtKB-KW"/>
</dbReference>
<evidence type="ECO:0000256" key="1">
    <source>
        <dbReference type="ARBA" id="ARBA00010702"/>
    </source>
</evidence>
<gene>
    <name evidence="13" type="ORF">RFI_18932</name>
</gene>
<dbReference type="AlphaFoldDB" id="X6MWH2"/>
<evidence type="ECO:0000256" key="5">
    <source>
        <dbReference type="ARBA" id="ARBA00042398"/>
    </source>
</evidence>
<reference evidence="13 14" key="1">
    <citation type="journal article" date="2013" name="Curr. Biol.">
        <title>The Genome of the Foraminiferan Reticulomyxa filosa.</title>
        <authorList>
            <person name="Glockner G."/>
            <person name="Hulsmann N."/>
            <person name="Schleicher M."/>
            <person name="Noegel A.A."/>
            <person name="Eichinger L."/>
            <person name="Gallinger C."/>
            <person name="Pawlowski J."/>
            <person name="Sierra R."/>
            <person name="Euteneuer U."/>
            <person name="Pillet L."/>
            <person name="Moustafa A."/>
            <person name="Platzer M."/>
            <person name="Groth M."/>
            <person name="Szafranski K."/>
            <person name="Schliwa M."/>
        </authorList>
    </citation>
    <scope>NUCLEOTIDE SEQUENCE [LARGE SCALE GENOMIC DNA]</scope>
</reference>
<dbReference type="PANTHER" id="PTHR16222">
    <property type="entry name" value="ADP-RIBOSYLGLYCOHYDROLASE"/>
    <property type="match status" value="1"/>
</dbReference>
<dbReference type="InterPro" id="IPR050792">
    <property type="entry name" value="ADP-ribosylglycohydrolase"/>
</dbReference>
<evidence type="ECO:0000256" key="3">
    <source>
        <dbReference type="ARBA" id="ARBA00022801"/>
    </source>
</evidence>
<dbReference type="EC" id="3.2.1.143" evidence="2"/>
<evidence type="ECO:0000256" key="6">
    <source>
        <dbReference type="ARBA" id="ARBA00042471"/>
    </source>
</evidence>
<evidence type="ECO:0000313" key="13">
    <source>
        <dbReference type="EMBL" id="ETO18343.1"/>
    </source>
</evidence>
<comment type="caution">
    <text evidence="13">The sequence shown here is derived from an EMBL/GenBank/DDBJ whole genome shotgun (WGS) entry which is preliminary data.</text>
</comment>
<dbReference type="EMBL" id="ASPP01015081">
    <property type="protein sequence ID" value="ETO18343.1"/>
    <property type="molecule type" value="Genomic_DNA"/>
</dbReference>
<dbReference type="OrthoDB" id="410104at2759"/>
<comment type="similarity">
    <text evidence="1">Belongs to the ADP-ribosylglycohydrolase family.</text>
</comment>
<dbReference type="PANTHER" id="PTHR16222:SF24">
    <property type="entry name" value="ADP-RIBOSYLHYDROLASE ARH3"/>
    <property type="match status" value="1"/>
</dbReference>
<proteinExistence type="inferred from homology"/>
<dbReference type="SUPFAM" id="SSF101478">
    <property type="entry name" value="ADP-ribosylglycohydrolase"/>
    <property type="match status" value="1"/>
</dbReference>
<comment type="catalytic activity">
    <reaction evidence="11">
        <text>alpha-NAD(+) + H2O = ADP-D-ribose + nicotinamide + H(+)</text>
        <dbReference type="Rhea" id="RHEA:68792"/>
        <dbReference type="ChEBI" id="CHEBI:15377"/>
        <dbReference type="ChEBI" id="CHEBI:15378"/>
        <dbReference type="ChEBI" id="CHEBI:17154"/>
        <dbReference type="ChEBI" id="CHEBI:57967"/>
        <dbReference type="ChEBI" id="CHEBI:77017"/>
    </reaction>
</comment>
<dbReference type="Pfam" id="PF03747">
    <property type="entry name" value="ADP_ribosyl_GH"/>
    <property type="match status" value="1"/>
</dbReference>
<sequence length="205" mass="23210">MTNKCDKEFDMDELISLCIEQMKTREMKQNLEYIRNQLRHLSTKEPPLSGESIDKEDIAFLSDIGRPLTSASKSSTNSTSTKSQSLSSRVNLLLFQIKAIDAVPLVMYCLGRWFRYPERCIINTVSLGGDTDTTASMVGGILGALHGTSWIPNRWFLNLENTKTWDQQTQTWVLFGRDLVLQLGQDLACLDCRTHSIFPGRLQSN</sequence>
<feature type="binding site" evidence="12">
    <location>
        <position position="130"/>
    </location>
    <ligand>
        <name>Mg(2+)</name>
        <dbReference type="ChEBI" id="CHEBI:18420"/>
        <label>1</label>
    </ligand>
</feature>
<feature type="binding site" evidence="12">
    <location>
        <position position="133"/>
    </location>
    <ligand>
        <name>Mg(2+)</name>
        <dbReference type="ChEBI" id="CHEBI:18420"/>
        <label>1</label>
    </ligand>
</feature>
<evidence type="ECO:0000256" key="10">
    <source>
        <dbReference type="ARBA" id="ARBA00043193"/>
    </source>
</evidence>
<evidence type="ECO:0000256" key="4">
    <source>
        <dbReference type="ARBA" id="ARBA00041057"/>
    </source>
</evidence>
<evidence type="ECO:0000256" key="7">
    <source>
        <dbReference type="ARBA" id="ARBA00042722"/>
    </source>
</evidence>
<keyword evidence="12" id="KW-0479">Metal-binding</keyword>
<protein>
    <recommendedName>
        <fullName evidence="4">ADP-ribosylhydrolase ARH3</fullName>
        <ecNumber evidence="2">3.2.1.143</ecNumber>
    </recommendedName>
    <alternativeName>
        <fullName evidence="5">ADP-ribose glycohydrolase ARH3</fullName>
    </alternativeName>
    <alternativeName>
        <fullName evidence="6">ADP-ribosylhydrolase 3</fullName>
    </alternativeName>
    <alternativeName>
        <fullName evidence="9">O-acetyl-ADP-ribose deacetylase ARH3</fullName>
    </alternativeName>
    <alternativeName>
        <fullName evidence="10">Poly(ADP-ribose) glycohydrolase ARH3</fullName>
    </alternativeName>
    <alternativeName>
        <fullName evidence="8">[Protein ADP-ribosylarginine] hydrolase-like protein 2</fullName>
    </alternativeName>
    <alternativeName>
        <fullName evidence="7">[Protein ADP-ribosylserine] hydrolase</fullName>
    </alternativeName>
</protein>
<name>X6MWH2_RETFI</name>
<evidence type="ECO:0000313" key="14">
    <source>
        <dbReference type="Proteomes" id="UP000023152"/>
    </source>
</evidence>